<dbReference type="EMBL" id="HG722370">
    <property type="protein sequence ID" value="CDJ62187.1"/>
    <property type="molecule type" value="Genomic_DNA"/>
</dbReference>
<name>U6MD90_9EIME</name>
<sequence>MARVGLLTCYAGLMASVAAPNFSLALSLRSAAGIFQENRLSSTLYVSTEKTPPTAEDKTNECLTIINTLRTENFNGLLTALATADDGEVTASLDKIQKKTLESPTAKKIAEALAGDDATTCDLAASANAETYPGLVIPFAYNTTFDCKALIRATYEAGLSHLRESSFDPSTDTYNVTLAPFNNVAASNTAFLLSSKSAKVSCAATKNCEAGQNVLFCYFIDPLQTGDAPFTTEVYNALWGVGKGAASILVPSVSTALLSLALTILT</sequence>
<reference evidence="1" key="1">
    <citation type="submission" date="2013-10" db="EMBL/GenBank/DDBJ databases">
        <title>Genomic analysis of the causative agents of coccidiosis in chickens.</title>
        <authorList>
            <person name="Reid A.J."/>
            <person name="Blake D."/>
            <person name="Billington K."/>
            <person name="Browne H."/>
            <person name="Dunn M."/>
            <person name="Hung S."/>
            <person name="Kawahara F."/>
            <person name="Miranda-Saavedra D."/>
            <person name="Mourier T."/>
            <person name="Nagra H."/>
            <person name="Otto T.D."/>
            <person name="Rawlings N."/>
            <person name="Sanchez A."/>
            <person name="Sanders M."/>
            <person name="Subramaniam C."/>
            <person name="Tay Y."/>
            <person name="Dear P."/>
            <person name="Doerig C."/>
            <person name="Gruber A."/>
            <person name="Parkinson J."/>
            <person name="Shirley M."/>
            <person name="Wan K.L."/>
            <person name="Berriman M."/>
            <person name="Tomley F."/>
            <person name="Pain A."/>
        </authorList>
    </citation>
    <scope>NUCLEOTIDE SEQUENCE [LARGE SCALE GENOMIC DNA]</scope>
    <source>
        <strain evidence="1">Houghton</strain>
    </source>
</reference>
<organism evidence="1 2">
    <name type="scientific">Eimeria necatrix</name>
    <dbReference type="NCBI Taxonomy" id="51315"/>
    <lineage>
        <taxon>Eukaryota</taxon>
        <taxon>Sar</taxon>
        <taxon>Alveolata</taxon>
        <taxon>Apicomplexa</taxon>
        <taxon>Conoidasida</taxon>
        <taxon>Coccidia</taxon>
        <taxon>Eucoccidiorida</taxon>
        <taxon>Eimeriorina</taxon>
        <taxon>Eimeriidae</taxon>
        <taxon>Eimeria</taxon>
    </lineage>
</organism>
<gene>
    <name evidence="1" type="ORF">ENH_00010200</name>
</gene>
<evidence type="ECO:0000313" key="1">
    <source>
        <dbReference type="EMBL" id="CDJ62187.1"/>
    </source>
</evidence>
<protein>
    <submittedName>
        <fullName evidence="1">SAG family member</fullName>
    </submittedName>
</protein>
<keyword evidence="2" id="KW-1185">Reference proteome</keyword>
<accession>U6MD90</accession>
<dbReference type="AlphaFoldDB" id="U6MD90"/>
<dbReference type="OrthoDB" id="348012at2759"/>
<proteinExistence type="predicted"/>
<dbReference type="GeneID" id="25471205"/>
<reference evidence="1" key="2">
    <citation type="submission" date="2013-10" db="EMBL/GenBank/DDBJ databases">
        <authorList>
            <person name="Aslett M."/>
        </authorList>
    </citation>
    <scope>NUCLEOTIDE SEQUENCE [LARGE SCALE GENOMIC DNA]</scope>
    <source>
        <strain evidence="1">Houghton</strain>
    </source>
</reference>
<dbReference type="Proteomes" id="UP000030754">
    <property type="component" value="Unassembled WGS sequence"/>
</dbReference>
<dbReference type="RefSeq" id="XP_013439549.1">
    <property type="nucleotide sequence ID" value="XM_013584095.1"/>
</dbReference>
<evidence type="ECO:0000313" key="2">
    <source>
        <dbReference type="Proteomes" id="UP000030754"/>
    </source>
</evidence>
<dbReference type="VEuPathDB" id="ToxoDB:ENH_00010200"/>